<dbReference type="Pfam" id="PF00027">
    <property type="entry name" value="cNMP_binding"/>
    <property type="match status" value="1"/>
</dbReference>
<dbReference type="InterPro" id="IPR014710">
    <property type="entry name" value="RmlC-like_jellyroll"/>
</dbReference>
<dbReference type="InterPro" id="IPR000595">
    <property type="entry name" value="cNMP-bd_dom"/>
</dbReference>
<dbReference type="RefSeq" id="WP_245119043.1">
    <property type="nucleotide sequence ID" value="NZ_CP095061.1"/>
</dbReference>
<organism evidence="2 3">
    <name type="scientific">Hymenobacter volaticus</name>
    <dbReference type="NCBI Taxonomy" id="2932254"/>
    <lineage>
        <taxon>Bacteria</taxon>
        <taxon>Pseudomonadati</taxon>
        <taxon>Bacteroidota</taxon>
        <taxon>Cytophagia</taxon>
        <taxon>Cytophagales</taxon>
        <taxon>Hymenobacteraceae</taxon>
        <taxon>Hymenobacter</taxon>
    </lineage>
</organism>
<sequence>MSSPYAPLLAHIARYVALTPTEADLLQTYLTRQTIARKEHLLSEGQVCTANYFVLRGCLRTYLVNEKGSEQTILFGIENWWLTDYASLDMQTPSQFFIQAVETTEVVLFEKRVQEEVLRQLPQLERYFRILLQKSAAAALFRIKFLFSLSGRRATIISTALFRGLCSGCRSICWLLI</sequence>
<reference evidence="2" key="1">
    <citation type="submission" date="2022-04" db="EMBL/GenBank/DDBJ databases">
        <title>Hymenobacter sp. isolated from the air.</title>
        <authorList>
            <person name="Won M."/>
            <person name="Lee C.-M."/>
            <person name="Woen H.-Y."/>
            <person name="Kwon S.-W."/>
        </authorList>
    </citation>
    <scope>NUCLEOTIDE SEQUENCE</scope>
    <source>
        <strain evidence="2">5420S-77</strain>
    </source>
</reference>
<feature type="domain" description="Cyclic nucleotide-binding" evidence="1">
    <location>
        <begin position="33"/>
        <end position="119"/>
    </location>
</feature>
<name>A0ABY4G2D8_9BACT</name>
<protein>
    <submittedName>
        <fullName evidence="2">Cyclic nucleotide-binding domain-containing protein</fullName>
    </submittedName>
</protein>
<evidence type="ECO:0000313" key="2">
    <source>
        <dbReference type="EMBL" id="UOQ65033.1"/>
    </source>
</evidence>
<dbReference type="InterPro" id="IPR018490">
    <property type="entry name" value="cNMP-bd_dom_sf"/>
</dbReference>
<keyword evidence="3" id="KW-1185">Reference proteome</keyword>
<dbReference type="CDD" id="cd00038">
    <property type="entry name" value="CAP_ED"/>
    <property type="match status" value="1"/>
</dbReference>
<gene>
    <name evidence="2" type="ORF">MUN86_15860</name>
</gene>
<evidence type="ECO:0000259" key="1">
    <source>
        <dbReference type="Pfam" id="PF00027"/>
    </source>
</evidence>
<proteinExistence type="predicted"/>
<dbReference type="SUPFAM" id="SSF51206">
    <property type="entry name" value="cAMP-binding domain-like"/>
    <property type="match status" value="1"/>
</dbReference>
<dbReference type="Proteomes" id="UP000830401">
    <property type="component" value="Chromosome"/>
</dbReference>
<dbReference type="Gene3D" id="2.60.120.10">
    <property type="entry name" value="Jelly Rolls"/>
    <property type="match status" value="1"/>
</dbReference>
<evidence type="ECO:0000313" key="3">
    <source>
        <dbReference type="Proteomes" id="UP000830401"/>
    </source>
</evidence>
<dbReference type="EMBL" id="CP095061">
    <property type="protein sequence ID" value="UOQ65033.1"/>
    <property type="molecule type" value="Genomic_DNA"/>
</dbReference>
<accession>A0ABY4G2D8</accession>